<feature type="non-terminal residue" evidence="1">
    <location>
        <position position="277"/>
    </location>
</feature>
<reference evidence="1" key="1">
    <citation type="submission" date="2023-10" db="EMBL/GenBank/DDBJ databases">
        <authorList>
            <person name="Chen Y."/>
            <person name="Shah S."/>
            <person name="Dougan E. K."/>
            <person name="Thang M."/>
            <person name="Chan C."/>
        </authorList>
    </citation>
    <scope>NUCLEOTIDE SEQUENCE [LARGE SCALE GENOMIC DNA]</scope>
</reference>
<organism evidence="1 2">
    <name type="scientific">Prorocentrum cordatum</name>
    <dbReference type="NCBI Taxonomy" id="2364126"/>
    <lineage>
        <taxon>Eukaryota</taxon>
        <taxon>Sar</taxon>
        <taxon>Alveolata</taxon>
        <taxon>Dinophyceae</taxon>
        <taxon>Prorocentrales</taxon>
        <taxon>Prorocentraceae</taxon>
        <taxon>Prorocentrum</taxon>
    </lineage>
</organism>
<gene>
    <name evidence="1" type="ORF">PCOR1329_LOCUS67677</name>
</gene>
<evidence type="ECO:0000313" key="1">
    <source>
        <dbReference type="EMBL" id="CAK0886287.1"/>
    </source>
</evidence>
<accession>A0ABN9WIH0</accession>
<name>A0ABN9WIH0_9DINO</name>
<evidence type="ECO:0000313" key="2">
    <source>
        <dbReference type="Proteomes" id="UP001189429"/>
    </source>
</evidence>
<dbReference type="Proteomes" id="UP001189429">
    <property type="component" value="Unassembled WGS sequence"/>
</dbReference>
<keyword evidence="2" id="KW-1185">Reference proteome</keyword>
<sequence length="277" mass="29469">MGGMLLRRTTSTGAPGRRELEARLEQFEDGSWEALLAPSLQGQRPPGGAHGAGDAEARRQRLLEDAVALVRADGLSKARQLLASRRLAPGYSSSLSGARFELLKLALDENETLELQAAVAERYARAEITASAARALGTGRLTALLKDNGRARGIVAGDAFRCKALSRQYGSEINNACAPFQHALSTRAGTDSAAHFLRAATDSDPAATIASIDGTGAFDHVRRDRMIEKLLPLPEASAMVPFALLSYSQPSTWSGMLAYAIRDALAASQLEDVPPET</sequence>
<protein>
    <submittedName>
        <fullName evidence="1">Uncharacterized protein</fullName>
    </submittedName>
</protein>
<dbReference type="EMBL" id="CAUYUJ010018782">
    <property type="protein sequence ID" value="CAK0886287.1"/>
    <property type="molecule type" value="Genomic_DNA"/>
</dbReference>
<comment type="caution">
    <text evidence="1">The sequence shown here is derived from an EMBL/GenBank/DDBJ whole genome shotgun (WGS) entry which is preliminary data.</text>
</comment>
<proteinExistence type="predicted"/>